<dbReference type="Proteomes" id="UP000242146">
    <property type="component" value="Unassembled WGS sequence"/>
</dbReference>
<organism evidence="2 4">
    <name type="scientific">Hesseltinella vesiculosa</name>
    <dbReference type="NCBI Taxonomy" id="101127"/>
    <lineage>
        <taxon>Eukaryota</taxon>
        <taxon>Fungi</taxon>
        <taxon>Fungi incertae sedis</taxon>
        <taxon>Mucoromycota</taxon>
        <taxon>Mucoromycotina</taxon>
        <taxon>Mucoromycetes</taxon>
        <taxon>Mucorales</taxon>
        <taxon>Cunninghamellaceae</taxon>
        <taxon>Hesseltinella</taxon>
    </lineage>
</organism>
<dbReference type="STRING" id="101127.A0A1X2G6E9"/>
<evidence type="ECO:0008006" key="5">
    <source>
        <dbReference type="Google" id="ProtNLM"/>
    </source>
</evidence>
<proteinExistence type="predicted"/>
<name>A0A1X2G6E9_9FUNG</name>
<keyword evidence="4" id="KW-1185">Reference proteome</keyword>
<evidence type="ECO:0000256" key="1">
    <source>
        <dbReference type="SAM" id="MobiDB-lite"/>
    </source>
</evidence>
<evidence type="ECO:0000313" key="2">
    <source>
        <dbReference type="EMBL" id="ORX46292.1"/>
    </source>
</evidence>
<evidence type="ECO:0000313" key="4">
    <source>
        <dbReference type="Proteomes" id="UP000242146"/>
    </source>
</evidence>
<dbReference type="EMBL" id="MCGT01000038">
    <property type="protein sequence ID" value="ORX46292.1"/>
    <property type="molecule type" value="Genomic_DNA"/>
</dbReference>
<feature type="region of interest" description="Disordered" evidence="1">
    <location>
        <begin position="84"/>
        <end position="120"/>
    </location>
</feature>
<protein>
    <recommendedName>
        <fullName evidence="5">FAR1 domain-containing protein</fullName>
    </recommendedName>
</protein>
<comment type="caution">
    <text evidence="2">The sequence shown here is derived from an EMBL/GenBank/DDBJ whole genome shotgun (WGS) entry which is preliminary data.</text>
</comment>
<feature type="non-terminal residue" evidence="2">
    <location>
        <position position="249"/>
    </location>
</feature>
<sequence length="249" mass="28449">MERLSNAVRLFGRTTGNISVPFTENPHKETIKRKDLDMWIEHQARSFGVQWQLNNNGANVVKNLKFFTIHGNHDGSIITNAADSQRINGDNGDPVHSNDSDHEDAEESSDQITKITKNTRKRKLTSHEVTYLCHRFRKETENKRRKAFGNIPCSCKAKIIVQCSEEYPLDAKITYFWQHNNHEPGSNENLASAPLSKQDRRILMDLVDSSLTWVNIKALLRHDEIDLVSILENGNGARLPTTLRITYSN</sequence>
<reference evidence="2 4" key="1">
    <citation type="submission" date="2016-07" db="EMBL/GenBank/DDBJ databases">
        <title>Pervasive Adenine N6-methylation of Active Genes in Fungi.</title>
        <authorList>
            <consortium name="DOE Joint Genome Institute"/>
            <person name="Mondo S.J."/>
            <person name="Dannebaum R.O."/>
            <person name="Kuo R.C."/>
            <person name="Labutti K."/>
            <person name="Haridas S."/>
            <person name="Kuo A."/>
            <person name="Salamov A."/>
            <person name="Ahrendt S.R."/>
            <person name="Lipzen A."/>
            <person name="Sullivan W."/>
            <person name="Andreopoulos W.B."/>
            <person name="Clum A."/>
            <person name="Lindquist E."/>
            <person name="Daum C."/>
            <person name="Ramamoorthy G.K."/>
            <person name="Gryganskyi A."/>
            <person name="Culley D."/>
            <person name="Magnuson J.K."/>
            <person name="James T.Y."/>
            <person name="O'Malley M.A."/>
            <person name="Stajich J.E."/>
            <person name="Spatafora J.W."/>
            <person name="Visel A."/>
            <person name="Grigoriev I.V."/>
        </authorList>
    </citation>
    <scope>NUCLEOTIDE SEQUENCE [LARGE SCALE GENOMIC DNA]</scope>
    <source>
        <strain evidence="2 4">NRRL 3301</strain>
    </source>
</reference>
<dbReference type="OrthoDB" id="2289406at2759"/>
<accession>A0A1X2G6E9</accession>
<evidence type="ECO:0000313" key="3">
    <source>
        <dbReference type="EMBL" id="ORX51241.1"/>
    </source>
</evidence>
<gene>
    <name evidence="3" type="ORF">DM01DRAFT_1324366</name>
    <name evidence="2" type="ORF">DM01DRAFT_1327817</name>
</gene>
<dbReference type="EMBL" id="MCGT01000021">
    <property type="protein sequence ID" value="ORX51241.1"/>
    <property type="molecule type" value="Genomic_DNA"/>
</dbReference>
<dbReference type="AlphaFoldDB" id="A0A1X2G6E9"/>